<proteinExistence type="predicted"/>
<keyword evidence="1 3" id="KW-0853">WD repeat</keyword>
<feature type="region of interest" description="Disordered" evidence="4">
    <location>
        <begin position="241"/>
        <end position="265"/>
    </location>
</feature>
<dbReference type="PROSITE" id="PS50082">
    <property type="entry name" value="WD_REPEATS_2"/>
    <property type="match status" value="4"/>
</dbReference>
<gene>
    <name evidence="5" type="ORF">H696_04744</name>
</gene>
<evidence type="ECO:0000256" key="2">
    <source>
        <dbReference type="ARBA" id="ARBA00022737"/>
    </source>
</evidence>
<evidence type="ECO:0000256" key="1">
    <source>
        <dbReference type="ARBA" id="ARBA00022574"/>
    </source>
</evidence>
<feature type="repeat" description="WD" evidence="3">
    <location>
        <begin position="184"/>
        <end position="206"/>
    </location>
</feature>
<dbReference type="AlphaFoldDB" id="A0A058Z2H2"/>
<dbReference type="InterPro" id="IPR020472">
    <property type="entry name" value="WD40_PAC1"/>
</dbReference>
<dbReference type="PROSITE" id="PS50294">
    <property type="entry name" value="WD_REPEATS_REGION"/>
    <property type="match status" value="2"/>
</dbReference>
<dbReference type="InterPro" id="IPR015943">
    <property type="entry name" value="WD40/YVTN_repeat-like_dom_sf"/>
</dbReference>
<sequence>MLSHPPPLSRRSSPQLTPAPRAGDSTQPVLSVHVASGLVDAPGGRCPGAQPPRLYPGDSHTSLVGRGSVSAADQYSIAIQPAAETHLAVGGYDHTIRLLNLSGHPAPASGGRHSLVTQEFYGHTGSITGLSFSPTGSLLISGSKDRTIRFWDLRSGRCVKVLKDPRILGEITSVSLGGPGSLNLAALSRDGIIRIWDLRTDSSRRLAGVQNSTKHFVRLTWAHSRSVLASGSEDGNVHLWETGTGNGAGSSGALGTGGGPSTGRHGMSALVKQATNAGGLWPGGSAWPGVGVSPDIQPRLLRTHQAAPVYGVDWNESQGMLLSCGEDRTVRTWGFSA</sequence>
<feature type="repeat" description="WD" evidence="3">
    <location>
        <begin position="120"/>
        <end position="161"/>
    </location>
</feature>
<evidence type="ECO:0000313" key="6">
    <source>
        <dbReference type="Proteomes" id="UP000030693"/>
    </source>
</evidence>
<dbReference type="SMART" id="SM00320">
    <property type="entry name" value="WD40"/>
    <property type="match status" value="5"/>
</dbReference>
<feature type="region of interest" description="Disordered" evidence="4">
    <location>
        <begin position="41"/>
        <end position="61"/>
    </location>
</feature>
<dbReference type="eggNOG" id="KOG0266">
    <property type="taxonomic scope" value="Eukaryota"/>
</dbReference>
<dbReference type="PANTHER" id="PTHR19879:SF9">
    <property type="entry name" value="TRANSCRIPTION INITIATION FACTOR TFIID SUBUNIT 5"/>
    <property type="match status" value="1"/>
</dbReference>
<dbReference type="Proteomes" id="UP000030693">
    <property type="component" value="Unassembled WGS sequence"/>
</dbReference>
<feature type="repeat" description="WD" evidence="3">
    <location>
        <begin position="209"/>
        <end position="250"/>
    </location>
</feature>
<evidence type="ECO:0008006" key="7">
    <source>
        <dbReference type="Google" id="ProtNLM"/>
    </source>
</evidence>
<dbReference type="STRING" id="691883.A0A058Z2H2"/>
<feature type="compositionally biased region" description="Gly residues" evidence="4">
    <location>
        <begin position="244"/>
        <end position="261"/>
    </location>
</feature>
<organism evidence="5">
    <name type="scientific">Fonticula alba</name>
    <name type="common">Slime mold</name>
    <dbReference type="NCBI Taxonomy" id="691883"/>
    <lineage>
        <taxon>Eukaryota</taxon>
        <taxon>Rotosphaerida</taxon>
        <taxon>Fonticulaceae</taxon>
        <taxon>Fonticula</taxon>
    </lineage>
</organism>
<dbReference type="OrthoDB" id="674604at2759"/>
<dbReference type="InterPro" id="IPR001680">
    <property type="entry name" value="WD40_rpt"/>
</dbReference>
<dbReference type="RefSeq" id="XP_009496882.1">
    <property type="nucleotide sequence ID" value="XM_009498607.1"/>
</dbReference>
<reference evidence="5" key="1">
    <citation type="submission" date="2013-04" db="EMBL/GenBank/DDBJ databases">
        <title>The Genome Sequence of Fonticula alba ATCC 38817.</title>
        <authorList>
            <consortium name="The Broad Institute Genomics Platform"/>
            <person name="Russ C."/>
            <person name="Cuomo C."/>
            <person name="Burger G."/>
            <person name="Gray M.W."/>
            <person name="Holland P.W.H."/>
            <person name="King N."/>
            <person name="Lang F.B.F."/>
            <person name="Roger A.J."/>
            <person name="Ruiz-Trillo I."/>
            <person name="Brown M."/>
            <person name="Walker B."/>
            <person name="Young S."/>
            <person name="Zeng Q."/>
            <person name="Gargeya S."/>
            <person name="Fitzgerald M."/>
            <person name="Haas B."/>
            <person name="Abouelleil A."/>
            <person name="Allen A.W."/>
            <person name="Alvarado L."/>
            <person name="Arachchi H.M."/>
            <person name="Berlin A.M."/>
            <person name="Chapman S.B."/>
            <person name="Gainer-Dewar J."/>
            <person name="Goldberg J."/>
            <person name="Griggs A."/>
            <person name="Gujja S."/>
            <person name="Hansen M."/>
            <person name="Howarth C."/>
            <person name="Imamovic A."/>
            <person name="Ireland A."/>
            <person name="Larimer J."/>
            <person name="McCowan C."/>
            <person name="Murphy C."/>
            <person name="Pearson M."/>
            <person name="Poon T.W."/>
            <person name="Priest M."/>
            <person name="Roberts A."/>
            <person name="Saif S."/>
            <person name="Shea T."/>
            <person name="Sisk P."/>
            <person name="Sykes S."/>
            <person name="Wortman J."/>
            <person name="Nusbaum C."/>
            <person name="Birren B."/>
        </authorList>
    </citation>
    <scope>NUCLEOTIDE SEQUENCE [LARGE SCALE GENOMIC DNA]</scope>
    <source>
        <strain evidence="5">ATCC 38817</strain>
    </source>
</reference>
<dbReference type="EMBL" id="KB932208">
    <property type="protein sequence ID" value="KCV68450.1"/>
    <property type="molecule type" value="Genomic_DNA"/>
</dbReference>
<dbReference type="Pfam" id="PF00400">
    <property type="entry name" value="WD40"/>
    <property type="match status" value="4"/>
</dbReference>
<evidence type="ECO:0000256" key="4">
    <source>
        <dbReference type="SAM" id="MobiDB-lite"/>
    </source>
</evidence>
<dbReference type="PANTHER" id="PTHR19879">
    <property type="entry name" value="TRANSCRIPTION INITIATION FACTOR TFIID"/>
    <property type="match status" value="1"/>
</dbReference>
<evidence type="ECO:0000313" key="5">
    <source>
        <dbReference type="EMBL" id="KCV68450.1"/>
    </source>
</evidence>
<protein>
    <recommendedName>
        <fullName evidence="7">Anaphase-promoting complex subunit 4 WD40 domain-containing protein</fullName>
    </recommendedName>
</protein>
<dbReference type="InterPro" id="IPR036322">
    <property type="entry name" value="WD40_repeat_dom_sf"/>
</dbReference>
<feature type="repeat" description="WD" evidence="3">
    <location>
        <begin position="302"/>
        <end position="337"/>
    </location>
</feature>
<dbReference type="InterPro" id="IPR019775">
    <property type="entry name" value="WD40_repeat_CS"/>
</dbReference>
<name>A0A058Z2H2_FONAL</name>
<dbReference type="PROSITE" id="PS00678">
    <property type="entry name" value="WD_REPEATS_1"/>
    <property type="match status" value="1"/>
</dbReference>
<dbReference type="Gene3D" id="2.130.10.10">
    <property type="entry name" value="YVTN repeat-like/Quinoprotein amine dehydrogenase"/>
    <property type="match status" value="1"/>
</dbReference>
<dbReference type="GeneID" id="20529469"/>
<keyword evidence="2" id="KW-0677">Repeat</keyword>
<evidence type="ECO:0000256" key="3">
    <source>
        <dbReference type="PROSITE-ProRule" id="PRU00221"/>
    </source>
</evidence>
<dbReference type="PRINTS" id="PR00320">
    <property type="entry name" value="GPROTEINBRPT"/>
</dbReference>
<keyword evidence="6" id="KW-1185">Reference proteome</keyword>
<dbReference type="SUPFAM" id="SSF50978">
    <property type="entry name" value="WD40 repeat-like"/>
    <property type="match status" value="1"/>
</dbReference>
<accession>A0A058Z2H2</accession>
<feature type="region of interest" description="Disordered" evidence="4">
    <location>
        <begin position="1"/>
        <end position="27"/>
    </location>
</feature>